<comment type="caution">
    <text evidence="1">The sequence shown here is derived from an EMBL/GenBank/DDBJ whole genome shotgun (WGS) entry which is preliminary data.</text>
</comment>
<sequence>MESVPIIGVSAFALQVAGLVLASIQKLENLRRKFQQANSTDQQLVDRLETLHCFLMSLADWRSPPGTSPCSREFEDALIVCLSGCTTRIDYLNNLIGRFFTTNAPTRLGDKATFVWSNDTIKEYMHELDSEIKALDLMLDIYRWHVLITVSDY</sequence>
<reference evidence="1 2" key="1">
    <citation type="submission" date="2019-09" db="EMBL/GenBank/DDBJ databases">
        <title>The hologenome of the rock-dwelling lichen Lasallia pustulata.</title>
        <authorList>
            <person name="Greshake Tzovaras B."/>
            <person name="Segers F."/>
            <person name="Bicker A."/>
            <person name="Dal Grande F."/>
            <person name="Otte J."/>
            <person name="Hankeln T."/>
            <person name="Schmitt I."/>
            <person name="Ebersberger I."/>
        </authorList>
    </citation>
    <scope>NUCLEOTIDE SEQUENCE [LARGE SCALE GENOMIC DNA]</scope>
    <source>
        <strain evidence="1">A1-1</strain>
    </source>
</reference>
<evidence type="ECO:0000313" key="2">
    <source>
        <dbReference type="Proteomes" id="UP000324767"/>
    </source>
</evidence>
<dbReference type="Proteomes" id="UP000324767">
    <property type="component" value="Unassembled WGS sequence"/>
</dbReference>
<dbReference type="EMBL" id="VXIT01000024">
    <property type="protein sequence ID" value="KAA6406622.1"/>
    <property type="molecule type" value="Genomic_DNA"/>
</dbReference>
<dbReference type="AlphaFoldDB" id="A0A5M8PCW5"/>
<protein>
    <recommendedName>
        <fullName evidence="3">Fungal N-terminal domain-containing protein</fullName>
    </recommendedName>
</protein>
<accession>A0A5M8PCW5</accession>
<name>A0A5M8PCW5_9LECA</name>
<gene>
    <name evidence="1" type="ORF">FRX48_09554</name>
</gene>
<organism evidence="1 2">
    <name type="scientific">Lasallia pustulata</name>
    <dbReference type="NCBI Taxonomy" id="136370"/>
    <lineage>
        <taxon>Eukaryota</taxon>
        <taxon>Fungi</taxon>
        <taxon>Dikarya</taxon>
        <taxon>Ascomycota</taxon>
        <taxon>Pezizomycotina</taxon>
        <taxon>Lecanoromycetes</taxon>
        <taxon>OSLEUM clade</taxon>
        <taxon>Umbilicariomycetidae</taxon>
        <taxon>Umbilicariales</taxon>
        <taxon>Umbilicariaceae</taxon>
        <taxon>Lasallia</taxon>
    </lineage>
</organism>
<evidence type="ECO:0000313" key="1">
    <source>
        <dbReference type="EMBL" id="KAA6406622.1"/>
    </source>
</evidence>
<dbReference type="OrthoDB" id="194358at2759"/>
<proteinExistence type="predicted"/>
<evidence type="ECO:0008006" key="3">
    <source>
        <dbReference type="Google" id="ProtNLM"/>
    </source>
</evidence>